<dbReference type="NCBIfam" id="TIGR01189">
    <property type="entry name" value="ccmA"/>
    <property type="match status" value="1"/>
</dbReference>
<evidence type="ECO:0000256" key="4">
    <source>
        <dbReference type="ARBA" id="ARBA00022840"/>
    </source>
</evidence>
<evidence type="ECO:0000256" key="1">
    <source>
        <dbReference type="ARBA" id="ARBA00022448"/>
    </source>
</evidence>
<keyword evidence="3" id="KW-0201">Cytochrome c-type biogenesis</keyword>
<dbReference type="PANTHER" id="PTHR42939">
    <property type="entry name" value="ABC TRANSPORTER ATP-BINDING PROTEIN ALBC-RELATED"/>
    <property type="match status" value="1"/>
</dbReference>
<keyword evidence="7" id="KW-1185">Reference proteome</keyword>
<accession>A0ABV8LND8</accession>
<feature type="domain" description="ABC transporter" evidence="5">
    <location>
        <begin position="3"/>
        <end position="208"/>
    </location>
</feature>
<dbReference type="Pfam" id="PF00005">
    <property type="entry name" value="ABC_tran"/>
    <property type="match status" value="1"/>
</dbReference>
<dbReference type="GO" id="GO:0005524">
    <property type="term" value="F:ATP binding"/>
    <property type="evidence" value="ECO:0007669"/>
    <property type="project" value="UniProtKB-KW"/>
</dbReference>
<proteinExistence type="predicted"/>
<dbReference type="InterPro" id="IPR003439">
    <property type="entry name" value="ABC_transporter-like_ATP-bd"/>
</dbReference>
<keyword evidence="1" id="KW-0813">Transport</keyword>
<dbReference type="EMBL" id="JBHSAY010000008">
    <property type="protein sequence ID" value="MFC4131823.1"/>
    <property type="molecule type" value="Genomic_DNA"/>
</dbReference>
<keyword evidence="2" id="KW-0547">Nucleotide-binding</keyword>
<dbReference type="InterPro" id="IPR051782">
    <property type="entry name" value="ABC_Transporter_VariousFunc"/>
</dbReference>
<name>A0ABV8LND8_9ACTN</name>
<dbReference type="PROSITE" id="PS50893">
    <property type="entry name" value="ABC_TRANSPORTER_2"/>
    <property type="match status" value="1"/>
</dbReference>
<evidence type="ECO:0000256" key="2">
    <source>
        <dbReference type="ARBA" id="ARBA00022741"/>
    </source>
</evidence>
<dbReference type="CDD" id="cd03230">
    <property type="entry name" value="ABC_DR_subfamily_A"/>
    <property type="match status" value="1"/>
</dbReference>
<reference evidence="7" key="1">
    <citation type="journal article" date="2019" name="Int. J. Syst. Evol. Microbiol.">
        <title>The Global Catalogue of Microorganisms (GCM) 10K type strain sequencing project: providing services to taxonomists for standard genome sequencing and annotation.</title>
        <authorList>
            <consortium name="The Broad Institute Genomics Platform"/>
            <consortium name="The Broad Institute Genome Sequencing Center for Infectious Disease"/>
            <person name="Wu L."/>
            <person name="Ma J."/>
        </authorList>
    </citation>
    <scope>NUCLEOTIDE SEQUENCE [LARGE SCALE GENOMIC DNA]</scope>
    <source>
        <strain evidence="7">CGMCC 4.7289</strain>
    </source>
</reference>
<evidence type="ECO:0000313" key="6">
    <source>
        <dbReference type="EMBL" id="MFC4131823.1"/>
    </source>
</evidence>
<gene>
    <name evidence="6" type="primary">ccmA</name>
    <name evidence="6" type="ORF">ACFOZ4_14535</name>
</gene>
<evidence type="ECO:0000259" key="5">
    <source>
        <dbReference type="PROSITE" id="PS50893"/>
    </source>
</evidence>
<evidence type="ECO:0000313" key="7">
    <source>
        <dbReference type="Proteomes" id="UP001595816"/>
    </source>
</evidence>
<sequence length="208" mass="21975">MIVAVRGLDVERGGNLVVKDVSFGVAPGEVVALLGVNGAGKSTILRCLTGLLSPTAGEIEVLGKPPAADPEYWRDVAYVADEPSWYPGLTVREHLDLVRITHASAADLDATVVAFGLADRADATPLSLSSGQRRRVMLAAALLRPSRLLLLDEPEQALDSGFRAVLARRLRAYTQGGGTVLMAAHDLEFVAACGARRLTIADHALTAE</sequence>
<dbReference type="PANTHER" id="PTHR42939:SF1">
    <property type="entry name" value="ABC TRANSPORTER ATP-BINDING PROTEIN ALBC-RELATED"/>
    <property type="match status" value="1"/>
</dbReference>
<keyword evidence="4 6" id="KW-0067">ATP-binding</keyword>
<dbReference type="InterPro" id="IPR003593">
    <property type="entry name" value="AAA+_ATPase"/>
</dbReference>
<dbReference type="PROSITE" id="PS00211">
    <property type="entry name" value="ABC_TRANSPORTER_1"/>
    <property type="match status" value="1"/>
</dbReference>
<organism evidence="6 7">
    <name type="scientific">Hamadaea flava</name>
    <dbReference type="NCBI Taxonomy" id="1742688"/>
    <lineage>
        <taxon>Bacteria</taxon>
        <taxon>Bacillati</taxon>
        <taxon>Actinomycetota</taxon>
        <taxon>Actinomycetes</taxon>
        <taxon>Micromonosporales</taxon>
        <taxon>Micromonosporaceae</taxon>
        <taxon>Hamadaea</taxon>
    </lineage>
</organism>
<comment type="caution">
    <text evidence="6">The sequence shown here is derived from an EMBL/GenBank/DDBJ whole genome shotgun (WGS) entry which is preliminary data.</text>
</comment>
<dbReference type="InterPro" id="IPR005895">
    <property type="entry name" value="ABC_transptr_haem_export_CcmA"/>
</dbReference>
<dbReference type="SUPFAM" id="SSF52540">
    <property type="entry name" value="P-loop containing nucleoside triphosphate hydrolases"/>
    <property type="match status" value="1"/>
</dbReference>
<dbReference type="InterPro" id="IPR027417">
    <property type="entry name" value="P-loop_NTPase"/>
</dbReference>
<dbReference type="SMART" id="SM00382">
    <property type="entry name" value="AAA"/>
    <property type="match status" value="1"/>
</dbReference>
<evidence type="ECO:0000256" key="3">
    <source>
        <dbReference type="ARBA" id="ARBA00022748"/>
    </source>
</evidence>
<dbReference type="RefSeq" id="WP_253763377.1">
    <property type="nucleotide sequence ID" value="NZ_JAMZDZ010000001.1"/>
</dbReference>
<dbReference type="Gene3D" id="3.40.50.300">
    <property type="entry name" value="P-loop containing nucleotide triphosphate hydrolases"/>
    <property type="match status" value="1"/>
</dbReference>
<dbReference type="InterPro" id="IPR017871">
    <property type="entry name" value="ABC_transporter-like_CS"/>
</dbReference>
<protein>
    <submittedName>
        <fullName evidence="6">Heme ABC exporter ATP-binding protein CcmA</fullName>
    </submittedName>
</protein>
<dbReference type="Proteomes" id="UP001595816">
    <property type="component" value="Unassembled WGS sequence"/>
</dbReference>